<evidence type="ECO:0008006" key="9">
    <source>
        <dbReference type="Google" id="ProtNLM"/>
    </source>
</evidence>
<dbReference type="EMBL" id="JABANM010037690">
    <property type="protein sequence ID" value="KAF4681044.1"/>
    <property type="molecule type" value="Genomic_DNA"/>
</dbReference>
<dbReference type="GO" id="GO:0005634">
    <property type="term" value="C:nucleus"/>
    <property type="evidence" value="ECO:0007669"/>
    <property type="project" value="UniProtKB-SubCell"/>
</dbReference>
<evidence type="ECO:0000256" key="3">
    <source>
        <dbReference type="ARBA" id="ARBA00022771"/>
    </source>
</evidence>
<dbReference type="InterPro" id="IPR012337">
    <property type="entry name" value="RNaseH-like_sf"/>
</dbReference>
<keyword evidence="2" id="KW-0479">Metal-binding</keyword>
<dbReference type="GO" id="GO:0008270">
    <property type="term" value="F:zinc ion binding"/>
    <property type="evidence" value="ECO:0007669"/>
    <property type="project" value="UniProtKB-KW"/>
</dbReference>
<dbReference type="PANTHER" id="PTHR46481:SF10">
    <property type="entry name" value="ZINC FINGER BED DOMAIN-CONTAINING PROTEIN 39"/>
    <property type="match status" value="1"/>
</dbReference>
<organism evidence="7 8">
    <name type="scientific">Perkinsus olseni</name>
    <name type="common">Perkinsus atlanticus</name>
    <dbReference type="NCBI Taxonomy" id="32597"/>
    <lineage>
        <taxon>Eukaryota</taxon>
        <taxon>Sar</taxon>
        <taxon>Alveolata</taxon>
        <taxon>Perkinsozoa</taxon>
        <taxon>Perkinsea</taxon>
        <taxon>Perkinsida</taxon>
        <taxon>Perkinsidae</taxon>
        <taxon>Perkinsus</taxon>
    </lineage>
</organism>
<comment type="subcellular location">
    <subcellularLocation>
        <location evidence="1">Nucleus</location>
    </subcellularLocation>
</comment>
<gene>
    <name evidence="7" type="ORF">FOZ62_007704</name>
</gene>
<evidence type="ECO:0000313" key="8">
    <source>
        <dbReference type="Proteomes" id="UP000574390"/>
    </source>
</evidence>
<dbReference type="Proteomes" id="UP000574390">
    <property type="component" value="Unassembled WGS sequence"/>
</dbReference>
<comment type="caution">
    <text evidence="7">The sequence shown here is derived from an EMBL/GenBank/DDBJ whole genome shotgun (WGS) entry which is preliminary data.</text>
</comment>
<reference evidence="7 8" key="1">
    <citation type="submission" date="2020-04" db="EMBL/GenBank/DDBJ databases">
        <title>Perkinsus olseni comparative genomics.</title>
        <authorList>
            <person name="Bogema D.R."/>
        </authorList>
    </citation>
    <scope>NUCLEOTIDE SEQUENCE [LARGE SCALE GENOMIC DNA]</scope>
    <source>
        <strain evidence="7">ATCC PRA-205</strain>
    </source>
</reference>
<keyword evidence="4" id="KW-0862">Zinc</keyword>
<keyword evidence="3" id="KW-0863">Zinc-finger</keyword>
<evidence type="ECO:0000256" key="6">
    <source>
        <dbReference type="SAM" id="MobiDB-lite"/>
    </source>
</evidence>
<accession>A0A7J6NBB1</accession>
<evidence type="ECO:0000256" key="4">
    <source>
        <dbReference type="ARBA" id="ARBA00022833"/>
    </source>
</evidence>
<name>A0A7J6NBB1_PEROL</name>
<feature type="region of interest" description="Disordered" evidence="6">
    <location>
        <begin position="270"/>
        <end position="299"/>
    </location>
</feature>
<feature type="compositionally biased region" description="Acidic residues" evidence="6">
    <location>
        <begin position="276"/>
        <end position="296"/>
    </location>
</feature>
<evidence type="ECO:0000256" key="1">
    <source>
        <dbReference type="ARBA" id="ARBA00004123"/>
    </source>
</evidence>
<feature type="non-terminal residue" evidence="7">
    <location>
        <position position="1"/>
    </location>
</feature>
<sequence length="383" mass="42739">MPPRKPTVLEREFPKWRKISDDEVECPRCKKIIKVSRGSLSGVRAHELKCGMRDKDAEAPIMERFHNEGLKQCSLSTVTDLIINAGLPLATVDSKWFRSFVQALCPSFFMPSRRTIGQELKKRIDAHPADTASTLEDVPDVGITLDVWSRSSRSSFIAVVGHYYSEADAGLKRKLIDFIDFKGRHTGANIAASVLRALNECKCISKVRAFTTDSPSTNFRAMHLLGEGLQGLNEGFAHLGCAGHKLHLRVVNCLGLWTSETVSDDEHVLGGSQEAQQEDEFSSDDDTASDASEDLDLDSKEDQAWADGALAARVLRQSNIAHQLLVDCIQEEYDGRVKFRVIPRDVVVRFQRLSLSRPKSDTLRKHMKKFALTPSDDDTIDTL</sequence>
<proteinExistence type="predicted"/>
<dbReference type="AlphaFoldDB" id="A0A7J6NBB1"/>
<keyword evidence="5" id="KW-0539">Nucleus</keyword>
<dbReference type="SUPFAM" id="SSF53098">
    <property type="entry name" value="Ribonuclease H-like"/>
    <property type="match status" value="1"/>
</dbReference>
<evidence type="ECO:0000256" key="2">
    <source>
        <dbReference type="ARBA" id="ARBA00022723"/>
    </source>
</evidence>
<protein>
    <recommendedName>
        <fullName evidence="9">Zinc finger BED domain-containing protein 4</fullName>
    </recommendedName>
</protein>
<dbReference type="InterPro" id="IPR052035">
    <property type="entry name" value="ZnF_BED_domain_contain"/>
</dbReference>
<evidence type="ECO:0000256" key="5">
    <source>
        <dbReference type="ARBA" id="ARBA00023242"/>
    </source>
</evidence>
<evidence type="ECO:0000313" key="7">
    <source>
        <dbReference type="EMBL" id="KAF4681044.1"/>
    </source>
</evidence>
<dbReference type="PANTHER" id="PTHR46481">
    <property type="entry name" value="ZINC FINGER BED DOMAIN-CONTAINING PROTEIN 4"/>
    <property type="match status" value="1"/>
</dbReference>